<evidence type="ECO:0000313" key="4">
    <source>
        <dbReference type="Proteomes" id="UP000237000"/>
    </source>
</evidence>
<reference evidence="4" key="1">
    <citation type="submission" date="2016-06" db="EMBL/GenBank/DDBJ databases">
        <title>Parallel loss of symbiosis genes in relatives of nitrogen-fixing non-legume Parasponia.</title>
        <authorList>
            <person name="Van Velzen R."/>
            <person name="Holmer R."/>
            <person name="Bu F."/>
            <person name="Rutten L."/>
            <person name="Van Zeijl A."/>
            <person name="Liu W."/>
            <person name="Santuari L."/>
            <person name="Cao Q."/>
            <person name="Sharma T."/>
            <person name="Shen D."/>
            <person name="Roswanjaya Y."/>
            <person name="Wardhani T."/>
            <person name="Kalhor M.S."/>
            <person name="Jansen J."/>
            <person name="Van den Hoogen J."/>
            <person name="Gungor B."/>
            <person name="Hartog M."/>
            <person name="Hontelez J."/>
            <person name="Verver J."/>
            <person name="Yang W.-C."/>
            <person name="Schijlen E."/>
            <person name="Repin R."/>
            <person name="Schilthuizen M."/>
            <person name="Schranz E."/>
            <person name="Heidstra R."/>
            <person name="Miyata K."/>
            <person name="Fedorova E."/>
            <person name="Kohlen W."/>
            <person name="Bisseling T."/>
            <person name="Smit S."/>
            <person name="Geurts R."/>
        </authorList>
    </citation>
    <scope>NUCLEOTIDE SEQUENCE [LARGE SCALE GENOMIC DNA]</scope>
    <source>
        <strain evidence="4">cv. RG33-2</strain>
    </source>
</reference>
<comment type="caution">
    <text evidence="3">The sequence shown here is derived from an EMBL/GenBank/DDBJ whole genome shotgun (WGS) entry which is preliminary data.</text>
</comment>
<dbReference type="EMBL" id="JXTC01000183">
    <property type="protein sequence ID" value="PON83115.1"/>
    <property type="molecule type" value="Genomic_DNA"/>
</dbReference>
<keyword evidence="4" id="KW-1185">Reference proteome</keyword>
<dbReference type="OrthoDB" id="10357964at2759"/>
<evidence type="ECO:0000256" key="1">
    <source>
        <dbReference type="SAM" id="MobiDB-lite"/>
    </source>
</evidence>
<keyword evidence="2" id="KW-0812">Transmembrane</keyword>
<organism evidence="3 4">
    <name type="scientific">Trema orientale</name>
    <name type="common">Charcoal tree</name>
    <name type="synonym">Celtis orientalis</name>
    <dbReference type="NCBI Taxonomy" id="63057"/>
    <lineage>
        <taxon>Eukaryota</taxon>
        <taxon>Viridiplantae</taxon>
        <taxon>Streptophyta</taxon>
        <taxon>Embryophyta</taxon>
        <taxon>Tracheophyta</taxon>
        <taxon>Spermatophyta</taxon>
        <taxon>Magnoliopsida</taxon>
        <taxon>eudicotyledons</taxon>
        <taxon>Gunneridae</taxon>
        <taxon>Pentapetalae</taxon>
        <taxon>rosids</taxon>
        <taxon>fabids</taxon>
        <taxon>Rosales</taxon>
        <taxon>Cannabaceae</taxon>
        <taxon>Trema</taxon>
    </lineage>
</organism>
<protein>
    <recommendedName>
        <fullName evidence="5">Transmembrane protein</fullName>
    </recommendedName>
</protein>
<accession>A0A2P5EC43</accession>
<dbReference type="InParanoid" id="A0A2P5EC43"/>
<name>A0A2P5EC43_TREOI</name>
<evidence type="ECO:0000256" key="2">
    <source>
        <dbReference type="SAM" id="Phobius"/>
    </source>
</evidence>
<proteinExistence type="predicted"/>
<dbReference type="Proteomes" id="UP000237000">
    <property type="component" value="Unassembled WGS sequence"/>
</dbReference>
<keyword evidence="2" id="KW-1133">Transmembrane helix</keyword>
<sequence>MESPSAGDHDLAIYMDDTHHPDSSDDAVLDHLIPPPPPPPPSDRDVCLLFQLILGFVCAFGILISLALLIFLIIFGS</sequence>
<dbReference type="AlphaFoldDB" id="A0A2P5EC43"/>
<feature type="transmembrane region" description="Helical" evidence="2">
    <location>
        <begin position="48"/>
        <end position="75"/>
    </location>
</feature>
<feature type="region of interest" description="Disordered" evidence="1">
    <location>
        <begin position="1"/>
        <end position="39"/>
    </location>
</feature>
<keyword evidence="2" id="KW-0472">Membrane</keyword>
<feature type="compositionally biased region" description="Basic and acidic residues" evidence="1">
    <location>
        <begin position="7"/>
        <end position="23"/>
    </location>
</feature>
<gene>
    <name evidence="3" type="ORF">TorRG33x02_210890</name>
</gene>
<evidence type="ECO:0008006" key="5">
    <source>
        <dbReference type="Google" id="ProtNLM"/>
    </source>
</evidence>
<evidence type="ECO:0000313" key="3">
    <source>
        <dbReference type="EMBL" id="PON83115.1"/>
    </source>
</evidence>